<sequence length="156" mass="17556">MEKRKRHLWAQGLKTSENTFDRMGKGITSLELSYNASETSEKYIDEEVKTTTIDEYAPSFDGEQTCYKDEPIFEYLNKKRLQLATGSDAESEVINVDIMDKQTDGSYTAQVFACSISITSYDGTVLKYKVNLNSAPKNGTATIANKKITFTEKDSE</sequence>
<reference evidence="1" key="1">
    <citation type="journal article" date="2021" name="Proc. Natl. Acad. Sci. U.S.A.">
        <title>A Catalog of Tens of Thousands of Viruses from Human Metagenomes Reveals Hidden Associations with Chronic Diseases.</title>
        <authorList>
            <person name="Tisza M.J."/>
            <person name="Buck C.B."/>
        </authorList>
    </citation>
    <scope>NUCLEOTIDE SEQUENCE</scope>
    <source>
        <strain evidence="1">CtMYJ33</strain>
    </source>
</reference>
<evidence type="ECO:0000313" key="1">
    <source>
        <dbReference type="EMBL" id="DAE03664.1"/>
    </source>
</evidence>
<protein>
    <submittedName>
        <fullName evidence="1">Uncharacterized protein</fullName>
    </submittedName>
</protein>
<proteinExistence type="predicted"/>
<name>A0A8S5PAG0_9CAUD</name>
<accession>A0A8S5PAG0</accession>
<organism evidence="1">
    <name type="scientific">Siphoviridae sp. ctMYJ33</name>
    <dbReference type="NCBI Taxonomy" id="2825461"/>
    <lineage>
        <taxon>Viruses</taxon>
        <taxon>Duplodnaviria</taxon>
        <taxon>Heunggongvirae</taxon>
        <taxon>Uroviricota</taxon>
        <taxon>Caudoviricetes</taxon>
    </lineage>
</organism>
<dbReference type="EMBL" id="BK015370">
    <property type="protein sequence ID" value="DAE03664.1"/>
    <property type="molecule type" value="Genomic_DNA"/>
</dbReference>